<evidence type="ECO:0000313" key="1">
    <source>
        <dbReference type="EMBL" id="SZX79401.1"/>
    </source>
</evidence>
<dbReference type="AlphaFoldDB" id="A0A383WPQ3"/>
<sequence>MSGDATVFDVLPYCCQQLGLQGRACLAASSRQLRTISLGMLHDDGSMLLVALRAAAAAASPHQHPAAAAARAEQTPRAAFVGSASINSDKTCKQHLQAITWLLSHTPTAAAAAGVAERALQVPAVPMQCAKQLLAAGMTVTYAQLVAAANSMVAGVEVWVQAQQELGLHTDIPQAAVTICCPGTWPEETLDYLTEVLRANSTPDLLQLAMNCSGRSAALAAAHSLPAQLEPLLLRKLLLTAAKRMHDAPTASA</sequence>
<reference evidence="1 2" key="1">
    <citation type="submission" date="2016-10" db="EMBL/GenBank/DDBJ databases">
        <authorList>
            <person name="Cai Z."/>
        </authorList>
    </citation>
    <scope>NUCLEOTIDE SEQUENCE [LARGE SCALE GENOMIC DNA]</scope>
</reference>
<name>A0A383WPQ3_TETOB</name>
<dbReference type="Proteomes" id="UP000256970">
    <property type="component" value="Unassembled WGS sequence"/>
</dbReference>
<evidence type="ECO:0000313" key="2">
    <source>
        <dbReference type="Proteomes" id="UP000256970"/>
    </source>
</evidence>
<keyword evidence="2" id="KW-1185">Reference proteome</keyword>
<dbReference type="EMBL" id="FNXT01001366">
    <property type="protein sequence ID" value="SZX79401.1"/>
    <property type="molecule type" value="Genomic_DNA"/>
</dbReference>
<organism evidence="1 2">
    <name type="scientific">Tetradesmus obliquus</name>
    <name type="common">Green alga</name>
    <name type="synonym">Acutodesmus obliquus</name>
    <dbReference type="NCBI Taxonomy" id="3088"/>
    <lineage>
        <taxon>Eukaryota</taxon>
        <taxon>Viridiplantae</taxon>
        <taxon>Chlorophyta</taxon>
        <taxon>core chlorophytes</taxon>
        <taxon>Chlorophyceae</taxon>
        <taxon>CS clade</taxon>
        <taxon>Sphaeropleales</taxon>
        <taxon>Scenedesmaceae</taxon>
        <taxon>Tetradesmus</taxon>
    </lineage>
</organism>
<protein>
    <submittedName>
        <fullName evidence="1">Uncharacterized protein</fullName>
    </submittedName>
</protein>
<proteinExistence type="predicted"/>
<gene>
    <name evidence="1" type="ORF">BQ4739_LOCUS19680</name>
</gene>
<accession>A0A383WPQ3</accession>